<dbReference type="Gene3D" id="3.80.10.10">
    <property type="entry name" value="Ribonuclease Inhibitor"/>
    <property type="match status" value="2"/>
</dbReference>
<feature type="binding site" evidence="20">
    <location>
        <position position="600"/>
    </location>
    <ligand>
        <name>ATP</name>
        <dbReference type="ChEBI" id="CHEBI:30616"/>
    </ligand>
</feature>
<feature type="domain" description="Protein kinase" evidence="24">
    <location>
        <begin position="572"/>
        <end position="855"/>
    </location>
</feature>
<evidence type="ECO:0000256" key="23">
    <source>
        <dbReference type="SAM" id="SignalP"/>
    </source>
</evidence>
<evidence type="ECO:0000313" key="25">
    <source>
        <dbReference type="EMBL" id="OIV94118.1"/>
    </source>
</evidence>
<dbReference type="PROSITE" id="PS00107">
    <property type="entry name" value="PROTEIN_KINASE_ATP"/>
    <property type="match status" value="1"/>
</dbReference>
<evidence type="ECO:0000256" key="2">
    <source>
        <dbReference type="ARBA" id="ARBA00008684"/>
    </source>
</evidence>
<feature type="region of interest" description="Disordered" evidence="21">
    <location>
        <begin position="449"/>
        <end position="471"/>
    </location>
</feature>
<dbReference type="STRING" id="3871.A0A1J7G1D5"/>
<dbReference type="InterPro" id="IPR001245">
    <property type="entry name" value="Ser-Thr/Tyr_kinase_cat_dom"/>
</dbReference>
<dbReference type="GO" id="GO:0016020">
    <property type="term" value="C:membrane"/>
    <property type="evidence" value="ECO:0007669"/>
    <property type="project" value="UniProtKB-SubCell"/>
</dbReference>
<comment type="catalytic activity">
    <reaction evidence="19">
        <text>L-seryl-[protein] + ATP = O-phospho-L-seryl-[protein] + ADP + H(+)</text>
        <dbReference type="Rhea" id="RHEA:17989"/>
        <dbReference type="Rhea" id="RHEA-COMP:9863"/>
        <dbReference type="Rhea" id="RHEA-COMP:11604"/>
        <dbReference type="ChEBI" id="CHEBI:15378"/>
        <dbReference type="ChEBI" id="CHEBI:29999"/>
        <dbReference type="ChEBI" id="CHEBI:30616"/>
        <dbReference type="ChEBI" id="CHEBI:83421"/>
        <dbReference type="ChEBI" id="CHEBI:456216"/>
        <dbReference type="EC" id="2.7.11.1"/>
    </reaction>
</comment>
<dbReference type="InterPro" id="IPR001611">
    <property type="entry name" value="Leu-rich_rpt"/>
</dbReference>
<dbReference type="SUPFAM" id="SSF56112">
    <property type="entry name" value="Protein kinase-like (PK-like)"/>
    <property type="match status" value="1"/>
</dbReference>
<keyword evidence="4" id="KW-0723">Serine/threonine-protein kinase</keyword>
<evidence type="ECO:0000256" key="6">
    <source>
        <dbReference type="ARBA" id="ARBA00022679"/>
    </source>
</evidence>
<evidence type="ECO:0000256" key="20">
    <source>
        <dbReference type="PROSITE-ProRule" id="PRU10141"/>
    </source>
</evidence>
<dbReference type="SUPFAM" id="SSF52058">
    <property type="entry name" value="L domain-like"/>
    <property type="match status" value="2"/>
</dbReference>
<dbReference type="KEGG" id="lang:109332003"/>
<evidence type="ECO:0000256" key="1">
    <source>
        <dbReference type="ARBA" id="ARBA00004167"/>
    </source>
</evidence>
<keyword evidence="7 22" id="KW-0812">Transmembrane</keyword>
<dbReference type="Gene3D" id="1.10.510.10">
    <property type="entry name" value="Transferase(Phosphotransferase) domain 1"/>
    <property type="match status" value="1"/>
</dbReference>
<keyword evidence="6" id="KW-0808">Transferase</keyword>
<keyword evidence="11" id="KW-0418">Kinase</keyword>
<dbReference type="PROSITE" id="PS50011">
    <property type="entry name" value="PROTEIN_KINASE_DOM"/>
    <property type="match status" value="1"/>
</dbReference>
<evidence type="ECO:0000256" key="5">
    <source>
        <dbReference type="ARBA" id="ARBA00022614"/>
    </source>
</evidence>
<keyword evidence="10 20" id="KW-0547">Nucleotide-binding</keyword>
<evidence type="ECO:0000259" key="24">
    <source>
        <dbReference type="PROSITE" id="PS50011"/>
    </source>
</evidence>
<sequence>MQKPEPCFLLSIIVFLCVFVLSVHSQNDDSSVMAILKKALNSKSDLQWNGSDICKWKYIQCNSGRVTAIHISSLNLQGSLPKELVQLSQLQTFQCNNNGLTGPVPYMPKSLQRLAINNNNFNSMPNDFFIGMTNLVDIRIDYNPFSQWNVPDSLQDCASLTSFSGMNASFVGKIPGFFGKDGPFQGLVYLALCFNYLEGELPGSFSGISLERLLVNGQQSMNKLNGTIAVLKNMTSLKQIWVHGNSFIGQIPDLSNHDQLSDVSLRDNQLTGVIPPSLTSLTSLTVVNLTNNYLQGSPPMFKDGVRVDNDMVNGNNRFCTKDIGKPCSPLVNTLLSAVEPLGYPKKLADSWKGNDPCPRGNDEWLGIVCSASPVNISVINFQHMGFSGNISPKFASLTSVTKLLFANNSLTGIIPSELTSMPLLKELDVSNNNLYGKVPSFRPEVVVKIDGNPNIGKDPPPASDSGDNSRGEVKKNTVGIIVGIVAGVVILLGLVAALFIKSRRKKLKHVSKVQIPNEIEVHPHHFEDGNAKKVSVAGGGIGSFSPSSSAQNGEAGNMVFSIQVLREVTDNFNERNILGRGGFGTVYKGELHDGTKIAVKRMESGIMGEGEKGLSEFKSEIAVLTKVRHRHLVALLGHCLDGNERLLVYEYMPQGPLSKHLFECKEDEGSKPLEWKRRLIIALDVARGVEYLHGLAQQIFIHRDLKPSNILLGDDMRAKVSDFGLVRLVPEGQASFETRLAGTFGYLAPEYAVTGRVTTKVDVYSYGVILMEMITGRKAIDNSQPEENVHLVTWFRRMLLNRDSFRKIIDPAIDVEEEALDSFRTVAELAGHCCAREPYQRPDMSNVVNVLAPLVEIWKPTDSSPADIYGLDLDMSLPQALHNWQALEGMSTINTSTSTTLRTGDYTQSSLPPAGGFANSFNSMDAR</sequence>
<evidence type="ECO:0000256" key="22">
    <source>
        <dbReference type="SAM" id="Phobius"/>
    </source>
</evidence>
<dbReference type="Pfam" id="PF07714">
    <property type="entry name" value="PK_Tyr_Ser-Thr"/>
    <property type="match status" value="1"/>
</dbReference>
<evidence type="ECO:0000256" key="3">
    <source>
        <dbReference type="ARBA" id="ARBA00012513"/>
    </source>
</evidence>
<feature type="chain" id="PRO_5012204936" description="non-specific serine/threonine protein kinase" evidence="23">
    <location>
        <begin position="26"/>
        <end position="927"/>
    </location>
</feature>
<dbReference type="FunFam" id="3.30.200.20:FF:000226">
    <property type="entry name" value="receptor protein kinase TMK1"/>
    <property type="match status" value="1"/>
</dbReference>
<evidence type="ECO:0000256" key="21">
    <source>
        <dbReference type="SAM" id="MobiDB-lite"/>
    </source>
</evidence>
<dbReference type="GO" id="GO:0004674">
    <property type="term" value="F:protein serine/threonine kinase activity"/>
    <property type="evidence" value="ECO:0007669"/>
    <property type="project" value="UniProtKB-KW"/>
</dbReference>
<evidence type="ECO:0000256" key="11">
    <source>
        <dbReference type="ARBA" id="ARBA00022777"/>
    </source>
</evidence>
<feature type="transmembrane region" description="Helical" evidence="22">
    <location>
        <begin position="478"/>
        <end position="500"/>
    </location>
</feature>
<evidence type="ECO:0000256" key="16">
    <source>
        <dbReference type="ARBA" id="ARBA00023170"/>
    </source>
</evidence>
<evidence type="ECO:0000256" key="19">
    <source>
        <dbReference type="ARBA" id="ARBA00048679"/>
    </source>
</evidence>
<evidence type="ECO:0000256" key="4">
    <source>
        <dbReference type="ARBA" id="ARBA00022527"/>
    </source>
</evidence>
<keyword evidence="15" id="KW-1015">Disulfide bond</keyword>
<name>A0A1J7G1D5_LUPAN</name>
<keyword evidence="13 22" id="KW-1133">Transmembrane helix</keyword>
<dbReference type="InterPro" id="IPR052422">
    <property type="entry name" value="Auxin_Ser/Thr_Kinase"/>
</dbReference>
<dbReference type="PANTHER" id="PTHR47986">
    <property type="entry name" value="OSJNBA0070M12.3 PROTEIN"/>
    <property type="match status" value="1"/>
</dbReference>
<evidence type="ECO:0000313" key="26">
    <source>
        <dbReference type="Proteomes" id="UP000188354"/>
    </source>
</evidence>
<dbReference type="Proteomes" id="UP000188354">
    <property type="component" value="Chromosome LG17"/>
</dbReference>
<keyword evidence="26" id="KW-1185">Reference proteome</keyword>
<dbReference type="OrthoDB" id="1607253at2759"/>
<dbReference type="Pfam" id="PF00560">
    <property type="entry name" value="LRR_1"/>
    <property type="match status" value="1"/>
</dbReference>
<evidence type="ECO:0000256" key="17">
    <source>
        <dbReference type="ARBA" id="ARBA00023180"/>
    </source>
</evidence>
<dbReference type="Pfam" id="PF08263">
    <property type="entry name" value="LRRNT_2"/>
    <property type="match status" value="2"/>
</dbReference>
<accession>A0A1J7G1D5</accession>
<keyword evidence="5" id="KW-0433">Leucine-rich repeat</keyword>
<dbReference type="Gene3D" id="3.30.200.20">
    <property type="entry name" value="Phosphorylase Kinase, domain 1"/>
    <property type="match status" value="1"/>
</dbReference>
<dbReference type="OMA" id="FCLEIPG"/>
<dbReference type="InterPro" id="IPR013210">
    <property type="entry name" value="LRR_N_plant-typ"/>
</dbReference>
<dbReference type="PANTHER" id="PTHR47986:SF6">
    <property type="entry name" value="TRANSFERASE, PROTEIN KINASE RLK-PELLE-LRR-IX FAMILY-RELATED"/>
    <property type="match status" value="1"/>
</dbReference>
<comment type="subcellular location">
    <subcellularLocation>
        <location evidence="1">Membrane</location>
        <topology evidence="1">Single-pass membrane protein</topology>
    </subcellularLocation>
</comment>
<dbReference type="FunFam" id="3.80.10.10:FF:000190">
    <property type="entry name" value="Receptor-like kinase TMK4"/>
    <property type="match status" value="1"/>
</dbReference>
<dbReference type="InterPro" id="IPR000719">
    <property type="entry name" value="Prot_kinase_dom"/>
</dbReference>
<gene>
    <name evidence="25" type="ORF">TanjilG_29218</name>
</gene>
<comment type="similarity">
    <text evidence="2">Belongs to the protein kinase superfamily. Ser/Thr protein kinase family.</text>
</comment>
<evidence type="ECO:0000256" key="12">
    <source>
        <dbReference type="ARBA" id="ARBA00022840"/>
    </source>
</evidence>
<dbReference type="InterPro" id="IPR032675">
    <property type="entry name" value="LRR_dom_sf"/>
</dbReference>
<reference evidence="25 26" key="1">
    <citation type="journal article" date="2017" name="Plant Biotechnol. J.">
        <title>A comprehensive draft genome sequence for lupin (Lupinus angustifolius), an emerging health food: insights into plant-microbe interactions and legume evolution.</title>
        <authorList>
            <person name="Hane J.K."/>
            <person name="Ming Y."/>
            <person name="Kamphuis L.G."/>
            <person name="Nelson M.N."/>
            <person name="Garg G."/>
            <person name="Atkins C.A."/>
            <person name="Bayer P.E."/>
            <person name="Bravo A."/>
            <person name="Bringans S."/>
            <person name="Cannon S."/>
            <person name="Edwards D."/>
            <person name="Foley R."/>
            <person name="Gao L.L."/>
            <person name="Harrison M.J."/>
            <person name="Huang W."/>
            <person name="Hurgobin B."/>
            <person name="Li S."/>
            <person name="Liu C.W."/>
            <person name="McGrath A."/>
            <person name="Morahan G."/>
            <person name="Murray J."/>
            <person name="Weller J."/>
            <person name="Jian J."/>
            <person name="Singh K.B."/>
        </authorList>
    </citation>
    <scope>NUCLEOTIDE SEQUENCE [LARGE SCALE GENOMIC DNA]</scope>
    <source>
        <strain evidence="26">cv. Tanjil</strain>
        <tissue evidence="25">Whole plant</tissue>
    </source>
</reference>
<evidence type="ECO:0000256" key="14">
    <source>
        <dbReference type="ARBA" id="ARBA00023136"/>
    </source>
</evidence>
<keyword evidence="12 20" id="KW-0067">ATP-binding</keyword>
<organism evidence="25 26">
    <name type="scientific">Lupinus angustifolius</name>
    <name type="common">Narrow-leaved blue lupine</name>
    <dbReference type="NCBI Taxonomy" id="3871"/>
    <lineage>
        <taxon>Eukaryota</taxon>
        <taxon>Viridiplantae</taxon>
        <taxon>Streptophyta</taxon>
        <taxon>Embryophyta</taxon>
        <taxon>Tracheophyta</taxon>
        <taxon>Spermatophyta</taxon>
        <taxon>Magnoliopsida</taxon>
        <taxon>eudicotyledons</taxon>
        <taxon>Gunneridae</taxon>
        <taxon>Pentapetalae</taxon>
        <taxon>rosids</taxon>
        <taxon>fabids</taxon>
        <taxon>Fabales</taxon>
        <taxon>Fabaceae</taxon>
        <taxon>Papilionoideae</taxon>
        <taxon>50 kb inversion clade</taxon>
        <taxon>genistoids sensu lato</taxon>
        <taxon>core genistoids</taxon>
        <taxon>Genisteae</taxon>
        <taxon>Lupinus</taxon>
    </lineage>
</organism>
<dbReference type="AlphaFoldDB" id="A0A1J7G1D5"/>
<dbReference type="PROSITE" id="PS00108">
    <property type="entry name" value="PROTEIN_KINASE_ST"/>
    <property type="match status" value="1"/>
</dbReference>
<keyword evidence="8 23" id="KW-0732">Signal</keyword>
<dbReference type="EC" id="2.7.11.1" evidence="3"/>
<keyword evidence="16" id="KW-0675">Receptor</keyword>
<evidence type="ECO:0000256" key="9">
    <source>
        <dbReference type="ARBA" id="ARBA00022737"/>
    </source>
</evidence>
<evidence type="ECO:0000256" key="15">
    <source>
        <dbReference type="ARBA" id="ARBA00023157"/>
    </source>
</evidence>
<dbReference type="EMBL" id="CM007377">
    <property type="protein sequence ID" value="OIV94118.1"/>
    <property type="molecule type" value="Genomic_DNA"/>
</dbReference>
<dbReference type="InterPro" id="IPR011009">
    <property type="entry name" value="Kinase-like_dom_sf"/>
</dbReference>
<evidence type="ECO:0000256" key="7">
    <source>
        <dbReference type="ARBA" id="ARBA00022692"/>
    </source>
</evidence>
<dbReference type="InterPro" id="IPR008271">
    <property type="entry name" value="Ser/Thr_kinase_AS"/>
</dbReference>
<dbReference type="GO" id="GO:0005524">
    <property type="term" value="F:ATP binding"/>
    <property type="evidence" value="ECO:0007669"/>
    <property type="project" value="UniProtKB-UniRule"/>
</dbReference>
<dbReference type="Gramene" id="OIV94118">
    <property type="protein sequence ID" value="OIV94118"/>
    <property type="gene ID" value="TanjilG_29218"/>
</dbReference>
<keyword evidence="14 22" id="KW-0472">Membrane</keyword>
<evidence type="ECO:0000256" key="13">
    <source>
        <dbReference type="ARBA" id="ARBA00022989"/>
    </source>
</evidence>
<protein>
    <recommendedName>
        <fullName evidence="3">non-specific serine/threonine protein kinase</fullName>
        <ecNumber evidence="3">2.7.11.1</ecNumber>
    </recommendedName>
</protein>
<keyword evidence="17" id="KW-0325">Glycoprotein</keyword>
<dbReference type="SMART" id="SM00220">
    <property type="entry name" value="S_TKc"/>
    <property type="match status" value="1"/>
</dbReference>
<dbReference type="InterPro" id="IPR017441">
    <property type="entry name" value="Protein_kinase_ATP_BS"/>
</dbReference>
<keyword evidence="9" id="KW-0677">Repeat</keyword>
<evidence type="ECO:0000256" key="8">
    <source>
        <dbReference type="ARBA" id="ARBA00022729"/>
    </source>
</evidence>
<proteinExistence type="inferred from homology"/>
<evidence type="ECO:0000256" key="10">
    <source>
        <dbReference type="ARBA" id="ARBA00022741"/>
    </source>
</evidence>
<comment type="catalytic activity">
    <reaction evidence="18">
        <text>L-threonyl-[protein] + ATP = O-phospho-L-threonyl-[protein] + ADP + H(+)</text>
        <dbReference type="Rhea" id="RHEA:46608"/>
        <dbReference type="Rhea" id="RHEA-COMP:11060"/>
        <dbReference type="Rhea" id="RHEA-COMP:11605"/>
        <dbReference type="ChEBI" id="CHEBI:15378"/>
        <dbReference type="ChEBI" id="CHEBI:30013"/>
        <dbReference type="ChEBI" id="CHEBI:30616"/>
        <dbReference type="ChEBI" id="CHEBI:61977"/>
        <dbReference type="ChEBI" id="CHEBI:456216"/>
        <dbReference type="EC" id="2.7.11.1"/>
    </reaction>
</comment>
<dbReference type="FunFam" id="3.80.10.10:FF:000129">
    <property type="entry name" value="Leucine-rich repeat receptor-like kinase"/>
    <property type="match status" value="1"/>
</dbReference>
<dbReference type="CDD" id="cd14066">
    <property type="entry name" value="STKc_IRAK"/>
    <property type="match status" value="1"/>
</dbReference>
<evidence type="ECO:0000256" key="18">
    <source>
        <dbReference type="ARBA" id="ARBA00047899"/>
    </source>
</evidence>
<feature type="signal peptide" evidence="23">
    <location>
        <begin position="1"/>
        <end position="25"/>
    </location>
</feature>
<dbReference type="FunFam" id="1.10.510.10:FF:000198">
    <property type="entry name" value="receptor protein kinase TMK1"/>
    <property type="match status" value="1"/>
</dbReference>